<sequence length="333" mass="36997">MANKTKTVVADKLGNFNTLGVKEMNIPDVPEGYVLIRTEFATLNPMDELMFMGKYFYQLQNKTLGIEGSGTVVRSGGGALPNSLLNKRVCFMAYGPNSTGAFSEFCVTDARFVLPIKDNIPFEQAATMFSNALTTELHIRKIKKGNHRAVIINAAASMTGKSLIKYCCYLGIPVIAIVRGEEDAVSLRTCGTENIIVSSNEGWLDRAKDLSRHLGATIAFDAISGEHTGHLYELIQEPGVVYVYGGLSTEPCTINPMSFSPRKKLKGLSFMKWWCCLPTLKRIKLCERVEKLMEDIFNTNYCATVNLNGVKDAMATYHTRKTDNKFLIRTRTN</sequence>
<dbReference type="GO" id="GO:0016651">
    <property type="term" value="F:oxidoreductase activity, acting on NAD(P)H"/>
    <property type="evidence" value="ECO:0007669"/>
    <property type="project" value="TreeGrafter"/>
</dbReference>
<dbReference type="InterPro" id="IPR036291">
    <property type="entry name" value="NAD(P)-bd_dom_sf"/>
</dbReference>
<accession>A0AAU9IF95</accession>
<dbReference type="AlphaFoldDB" id="A0AAU9IF95"/>
<dbReference type="GO" id="GO:0070402">
    <property type="term" value="F:NADPH binding"/>
    <property type="evidence" value="ECO:0007669"/>
    <property type="project" value="TreeGrafter"/>
</dbReference>
<dbReference type="Pfam" id="PF08240">
    <property type="entry name" value="ADH_N"/>
    <property type="match status" value="1"/>
</dbReference>
<dbReference type="SUPFAM" id="SSF50129">
    <property type="entry name" value="GroES-like"/>
    <property type="match status" value="1"/>
</dbReference>
<feature type="domain" description="Enoyl reductase (ER)" evidence="3">
    <location>
        <begin position="14"/>
        <end position="328"/>
    </location>
</feature>
<reference evidence="4" key="1">
    <citation type="submission" date="2021-09" db="EMBL/GenBank/DDBJ databases">
        <authorList>
            <consortium name="AG Swart"/>
            <person name="Singh M."/>
            <person name="Singh A."/>
            <person name="Seah K."/>
            <person name="Emmerich C."/>
        </authorList>
    </citation>
    <scope>NUCLEOTIDE SEQUENCE</scope>
    <source>
        <strain evidence="4">ATCC30299</strain>
    </source>
</reference>
<keyword evidence="5" id="KW-1185">Reference proteome</keyword>
<name>A0AAU9IF95_9CILI</name>
<keyword evidence="1" id="KW-0521">NADP</keyword>
<evidence type="ECO:0000256" key="1">
    <source>
        <dbReference type="ARBA" id="ARBA00022857"/>
    </source>
</evidence>
<keyword evidence="2" id="KW-0560">Oxidoreductase</keyword>
<dbReference type="EMBL" id="CAJZBQ010000009">
    <property type="protein sequence ID" value="CAG9312782.1"/>
    <property type="molecule type" value="Genomic_DNA"/>
</dbReference>
<dbReference type="Gene3D" id="3.40.50.720">
    <property type="entry name" value="NAD(P)-binding Rossmann-like Domain"/>
    <property type="match status" value="1"/>
</dbReference>
<dbReference type="PANTHER" id="PTHR48106">
    <property type="entry name" value="QUINONE OXIDOREDUCTASE PIG3-RELATED"/>
    <property type="match status" value="1"/>
</dbReference>
<dbReference type="InterPro" id="IPR011032">
    <property type="entry name" value="GroES-like_sf"/>
</dbReference>
<evidence type="ECO:0000313" key="4">
    <source>
        <dbReference type="EMBL" id="CAG9312782.1"/>
    </source>
</evidence>
<protein>
    <recommendedName>
        <fullName evidence="3">Enoyl reductase (ER) domain-containing protein</fullName>
    </recommendedName>
</protein>
<comment type="caution">
    <text evidence="4">The sequence shown here is derived from an EMBL/GenBank/DDBJ whole genome shotgun (WGS) entry which is preliminary data.</text>
</comment>
<proteinExistence type="predicted"/>
<dbReference type="SMART" id="SM00829">
    <property type="entry name" value="PKS_ER"/>
    <property type="match status" value="1"/>
</dbReference>
<gene>
    <name evidence="4" type="ORF">BSTOLATCC_MIC7577</name>
</gene>
<dbReference type="Proteomes" id="UP001162131">
    <property type="component" value="Unassembled WGS sequence"/>
</dbReference>
<evidence type="ECO:0000256" key="2">
    <source>
        <dbReference type="ARBA" id="ARBA00023002"/>
    </source>
</evidence>
<dbReference type="PANTHER" id="PTHR48106:SF18">
    <property type="entry name" value="QUINONE OXIDOREDUCTASE PIG3"/>
    <property type="match status" value="1"/>
</dbReference>
<dbReference type="SUPFAM" id="SSF51735">
    <property type="entry name" value="NAD(P)-binding Rossmann-fold domains"/>
    <property type="match status" value="1"/>
</dbReference>
<dbReference type="InterPro" id="IPR013154">
    <property type="entry name" value="ADH-like_N"/>
</dbReference>
<organism evidence="4 5">
    <name type="scientific">Blepharisma stoltei</name>
    <dbReference type="NCBI Taxonomy" id="1481888"/>
    <lineage>
        <taxon>Eukaryota</taxon>
        <taxon>Sar</taxon>
        <taxon>Alveolata</taxon>
        <taxon>Ciliophora</taxon>
        <taxon>Postciliodesmatophora</taxon>
        <taxon>Heterotrichea</taxon>
        <taxon>Heterotrichida</taxon>
        <taxon>Blepharismidae</taxon>
        <taxon>Blepharisma</taxon>
    </lineage>
</organism>
<dbReference type="Gene3D" id="3.90.180.10">
    <property type="entry name" value="Medium-chain alcohol dehydrogenases, catalytic domain"/>
    <property type="match status" value="1"/>
</dbReference>
<dbReference type="InterPro" id="IPR020843">
    <property type="entry name" value="ER"/>
</dbReference>
<evidence type="ECO:0000259" key="3">
    <source>
        <dbReference type="SMART" id="SM00829"/>
    </source>
</evidence>
<evidence type="ECO:0000313" key="5">
    <source>
        <dbReference type="Proteomes" id="UP001162131"/>
    </source>
</evidence>